<name>A0A1R2B736_9CILI</name>
<feature type="region of interest" description="Disordered" evidence="1">
    <location>
        <begin position="94"/>
        <end position="136"/>
    </location>
</feature>
<evidence type="ECO:0008006" key="5">
    <source>
        <dbReference type="Google" id="ProtNLM"/>
    </source>
</evidence>
<sequence length="136" mass="14952">MSLKFLMIFLVLLAISSNAFSIRTKNALVEGIFLQVTDDIAIESSDDAAEKTDDGETVLDSVDTLVEGYNDDPNGDEQYSQNFIQIQMESFIELSGSDNTGSDDTSVKVEDEVEDELEDDNVDGVQADDDKPEKTI</sequence>
<evidence type="ECO:0000313" key="4">
    <source>
        <dbReference type="Proteomes" id="UP000187209"/>
    </source>
</evidence>
<keyword evidence="4" id="KW-1185">Reference proteome</keyword>
<feature type="signal peptide" evidence="2">
    <location>
        <begin position="1"/>
        <end position="21"/>
    </location>
</feature>
<keyword evidence="2" id="KW-0732">Signal</keyword>
<feature type="chain" id="PRO_5013204035" description="Secreted protein" evidence="2">
    <location>
        <begin position="22"/>
        <end position="136"/>
    </location>
</feature>
<evidence type="ECO:0000256" key="2">
    <source>
        <dbReference type="SAM" id="SignalP"/>
    </source>
</evidence>
<accession>A0A1R2B736</accession>
<reference evidence="3 4" key="1">
    <citation type="submission" date="2016-11" db="EMBL/GenBank/DDBJ databases">
        <title>The macronuclear genome of Stentor coeruleus: a giant cell with tiny introns.</title>
        <authorList>
            <person name="Slabodnick M."/>
            <person name="Ruby J.G."/>
            <person name="Reiff S.B."/>
            <person name="Swart E.C."/>
            <person name="Gosai S."/>
            <person name="Prabakaran S."/>
            <person name="Witkowska E."/>
            <person name="Larue G.E."/>
            <person name="Fisher S."/>
            <person name="Freeman R.M."/>
            <person name="Gunawardena J."/>
            <person name="Chu W."/>
            <person name="Stover N.A."/>
            <person name="Gregory B.D."/>
            <person name="Nowacki M."/>
            <person name="Derisi J."/>
            <person name="Roy S.W."/>
            <person name="Marshall W.F."/>
            <person name="Sood P."/>
        </authorList>
    </citation>
    <scope>NUCLEOTIDE SEQUENCE [LARGE SCALE GENOMIC DNA]</scope>
    <source>
        <strain evidence="3">WM001</strain>
    </source>
</reference>
<evidence type="ECO:0000313" key="3">
    <source>
        <dbReference type="EMBL" id="OMJ72420.1"/>
    </source>
</evidence>
<dbReference type="EMBL" id="MPUH01000903">
    <property type="protein sequence ID" value="OMJ72420.1"/>
    <property type="molecule type" value="Genomic_DNA"/>
</dbReference>
<protein>
    <recommendedName>
        <fullName evidence="5">Secreted protein</fullName>
    </recommendedName>
</protein>
<organism evidence="3 4">
    <name type="scientific">Stentor coeruleus</name>
    <dbReference type="NCBI Taxonomy" id="5963"/>
    <lineage>
        <taxon>Eukaryota</taxon>
        <taxon>Sar</taxon>
        <taxon>Alveolata</taxon>
        <taxon>Ciliophora</taxon>
        <taxon>Postciliodesmatophora</taxon>
        <taxon>Heterotrichea</taxon>
        <taxon>Heterotrichida</taxon>
        <taxon>Stentoridae</taxon>
        <taxon>Stentor</taxon>
    </lineage>
</organism>
<evidence type="ECO:0000256" key="1">
    <source>
        <dbReference type="SAM" id="MobiDB-lite"/>
    </source>
</evidence>
<dbReference type="Proteomes" id="UP000187209">
    <property type="component" value="Unassembled WGS sequence"/>
</dbReference>
<feature type="compositionally biased region" description="Acidic residues" evidence="1">
    <location>
        <begin position="111"/>
        <end position="122"/>
    </location>
</feature>
<dbReference type="AlphaFoldDB" id="A0A1R2B736"/>
<gene>
    <name evidence="3" type="ORF">SteCoe_29153</name>
</gene>
<comment type="caution">
    <text evidence="3">The sequence shown here is derived from an EMBL/GenBank/DDBJ whole genome shotgun (WGS) entry which is preliminary data.</text>
</comment>
<proteinExistence type="predicted"/>
<feature type="compositionally biased region" description="Low complexity" evidence="1">
    <location>
        <begin position="95"/>
        <end position="104"/>
    </location>
</feature>